<evidence type="ECO:0000313" key="6">
    <source>
        <dbReference type="EMBL" id="SFM66885.1"/>
    </source>
</evidence>
<evidence type="ECO:0000256" key="1">
    <source>
        <dbReference type="ARBA" id="ARBA00009437"/>
    </source>
</evidence>
<name>A0A1I4SR51_9HYPH</name>
<dbReference type="PROSITE" id="PS50931">
    <property type="entry name" value="HTH_LYSR"/>
    <property type="match status" value="1"/>
</dbReference>
<dbReference type="SUPFAM" id="SSF53850">
    <property type="entry name" value="Periplasmic binding protein-like II"/>
    <property type="match status" value="1"/>
</dbReference>
<dbReference type="GO" id="GO:0000976">
    <property type="term" value="F:transcription cis-regulatory region binding"/>
    <property type="evidence" value="ECO:0007669"/>
    <property type="project" value="TreeGrafter"/>
</dbReference>
<dbReference type="Pfam" id="PF03466">
    <property type="entry name" value="LysR_substrate"/>
    <property type="match status" value="1"/>
</dbReference>
<dbReference type="Gene3D" id="1.10.10.10">
    <property type="entry name" value="Winged helix-like DNA-binding domain superfamily/Winged helix DNA-binding domain"/>
    <property type="match status" value="1"/>
</dbReference>
<evidence type="ECO:0000313" key="7">
    <source>
        <dbReference type="Proteomes" id="UP000199048"/>
    </source>
</evidence>
<gene>
    <name evidence="6" type="ORF">SAMN05192568_104440</name>
</gene>
<dbReference type="GO" id="GO:0003700">
    <property type="term" value="F:DNA-binding transcription factor activity"/>
    <property type="evidence" value="ECO:0007669"/>
    <property type="project" value="InterPro"/>
</dbReference>
<comment type="similarity">
    <text evidence="1">Belongs to the LysR transcriptional regulatory family.</text>
</comment>
<dbReference type="PANTHER" id="PTHR30126:SF77">
    <property type="entry name" value="TRANSCRIPTIONAL REGULATORY PROTEIN"/>
    <property type="match status" value="1"/>
</dbReference>
<dbReference type="Proteomes" id="UP000199048">
    <property type="component" value="Unassembled WGS sequence"/>
</dbReference>
<dbReference type="SUPFAM" id="SSF46785">
    <property type="entry name" value="Winged helix' DNA-binding domain"/>
    <property type="match status" value="1"/>
</dbReference>
<dbReference type="FunFam" id="1.10.10.10:FF:000001">
    <property type="entry name" value="LysR family transcriptional regulator"/>
    <property type="match status" value="1"/>
</dbReference>
<reference evidence="7" key="1">
    <citation type="submission" date="2016-10" db="EMBL/GenBank/DDBJ databases">
        <authorList>
            <person name="Varghese N."/>
            <person name="Submissions S."/>
        </authorList>
    </citation>
    <scope>NUCLEOTIDE SEQUENCE [LARGE SCALE GENOMIC DNA]</scope>
    <source>
        <strain evidence="7">BL36</strain>
    </source>
</reference>
<evidence type="ECO:0000256" key="2">
    <source>
        <dbReference type="ARBA" id="ARBA00023015"/>
    </source>
</evidence>
<dbReference type="InterPro" id="IPR000847">
    <property type="entry name" value="LysR_HTH_N"/>
</dbReference>
<dbReference type="RefSeq" id="WP_092045825.1">
    <property type="nucleotide sequence ID" value="NZ_FOTK01000044.1"/>
</dbReference>
<dbReference type="OrthoDB" id="9791253at2"/>
<keyword evidence="7" id="KW-1185">Reference proteome</keyword>
<dbReference type="EMBL" id="FOTK01000044">
    <property type="protein sequence ID" value="SFM66885.1"/>
    <property type="molecule type" value="Genomic_DNA"/>
</dbReference>
<keyword evidence="2" id="KW-0805">Transcription regulation</keyword>
<dbReference type="InterPro" id="IPR036388">
    <property type="entry name" value="WH-like_DNA-bd_sf"/>
</dbReference>
<protein>
    <submittedName>
        <fullName evidence="6">Transcriptional regulator, LysR family</fullName>
    </submittedName>
</protein>
<dbReference type="STRING" id="582667.SAMN05192568_104440"/>
<evidence type="ECO:0000256" key="3">
    <source>
        <dbReference type="ARBA" id="ARBA00023125"/>
    </source>
</evidence>
<dbReference type="AlphaFoldDB" id="A0A1I4SR51"/>
<dbReference type="Pfam" id="PF00126">
    <property type="entry name" value="HTH_1"/>
    <property type="match status" value="1"/>
</dbReference>
<keyword evidence="4" id="KW-0804">Transcription</keyword>
<proteinExistence type="inferred from homology"/>
<sequence>MPDFKSLDVYYWAATLGSFSRAAERLNMTQPGVSQRIAALEREFGLPLFERGARAVVLTPKGRELLSYAERFLRLRTEMMGAVANPAATTGVLRLGASETLVHTWLMQFIEAMSRTYPGVAVDLSVDVSPNMRDALARHELDLAFLVGPITAPELINLPLCRFSIAWIAAPSLDFGDGEIGLAELVRHPVITYPRNTNPYAQLRELLARSNLPPPRLYSSASLSTIVRMAVEGIGVGVIPAETVRAELADGRLRVVDTTVRLPDIDFTATYENVPDNRLAAAAAEIARSIAADWCNCP</sequence>
<dbReference type="InterPro" id="IPR036390">
    <property type="entry name" value="WH_DNA-bd_sf"/>
</dbReference>
<dbReference type="Gene3D" id="3.40.190.10">
    <property type="entry name" value="Periplasmic binding protein-like II"/>
    <property type="match status" value="2"/>
</dbReference>
<feature type="domain" description="HTH lysR-type" evidence="5">
    <location>
        <begin position="2"/>
        <end position="59"/>
    </location>
</feature>
<evidence type="ECO:0000259" key="5">
    <source>
        <dbReference type="PROSITE" id="PS50931"/>
    </source>
</evidence>
<dbReference type="CDD" id="cd05466">
    <property type="entry name" value="PBP2_LTTR_substrate"/>
    <property type="match status" value="1"/>
</dbReference>
<dbReference type="PRINTS" id="PR00039">
    <property type="entry name" value="HTHLYSR"/>
</dbReference>
<keyword evidence="3" id="KW-0238">DNA-binding</keyword>
<evidence type="ECO:0000256" key="4">
    <source>
        <dbReference type="ARBA" id="ARBA00023163"/>
    </source>
</evidence>
<dbReference type="PANTHER" id="PTHR30126">
    <property type="entry name" value="HTH-TYPE TRANSCRIPTIONAL REGULATOR"/>
    <property type="match status" value="1"/>
</dbReference>
<organism evidence="6 7">
    <name type="scientific">Methylobacterium pseudosasicola</name>
    <dbReference type="NCBI Taxonomy" id="582667"/>
    <lineage>
        <taxon>Bacteria</taxon>
        <taxon>Pseudomonadati</taxon>
        <taxon>Pseudomonadota</taxon>
        <taxon>Alphaproteobacteria</taxon>
        <taxon>Hyphomicrobiales</taxon>
        <taxon>Methylobacteriaceae</taxon>
        <taxon>Methylobacterium</taxon>
    </lineage>
</organism>
<accession>A0A1I4SR51</accession>
<dbReference type="InterPro" id="IPR005119">
    <property type="entry name" value="LysR_subst-bd"/>
</dbReference>